<evidence type="ECO:0000256" key="6">
    <source>
        <dbReference type="ARBA" id="ARBA00023237"/>
    </source>
</evidence>
<evidence type="ECO:0000256" key="5">
    <source>
        <dbReference type="ARBA" id="ARBA00023136"/>
    </source>
</evidence>
<dbReference type="InterPro" id="IPR036942">
    <property type="entry name" value="Beta-barrel_TonB_sf"/>
</dbReference>
<gene>
    <name evidence="10" type="ORF">RT717_05610</name>
</gene>
<name>A0ABZ0IUN3_9BACT</name>
<dbReference type="InterPro" id="IPR039426">
    <property type="entry name" value="TonB-dep_rcpt-like"/>
</dbReference>
<dbReference type="Proteomes" id="UP001302349">
    <property type="component" value="Chromosome"/>
</dbReference>
<dbReference type="Pfam" id="PF07715">
    <property type="entry name" value="Plug"/>
    <property type="match status" value="1"/>
</dbReference>
<feature type="domain" description="TonB-dependent receptor plug" evidence="9">
    <location>
        <begin position="142"/>
        <end position="220"/>
    </location>
</feature>
<organism evidence="10 11">
    <name type="scientific">Imperialibacter roseus</name>
    <dbReference type="NCBI Taxonomy" id="1324217"/>
    <lineage>
        <taxon>Bacteria</taxon>
        <taxon>Pseudomonadati</taxon>
        <taxon>Bacteroidota</taxon>
        <taxon>Cytophagia</taxon>
        <taxon>Cytophagales</taxon>
        <taxon>Flammeovirgaceae</taxon>
        <taxon>Imperialibacter</taxon>
    </lineage>
</organism>
<dbReference type="Gene3D" id="2.40.170.20">
    <property type="entry name" value="TonB-dependent receptor, beta-barrel domain"/>
    <property type="match status" value="1"/>
</dbReference>
<keyword evidence="2 7" id="KW-0813">Transport</keyword>
<feature type="chain" id="PRO_5047235347" evidence="8">
    <location>
        <begin position="21"/>
        <end position="793"/>
    </location>
</feature>
<evidence type="ECO:0000256" key="8">
    <source>
        <dbReference type="SAM" id="SignalP"/>
    </source>
</evidence>
<accession>A0ABZ0IUN3</accession>
<dbReference type="InterPro" id="IPR012910">
    <property type="entry name" value="Plug_dom"/>
</dbReference>
<keyword evidence="4 7" id="KW-0812">Transmembrane</keyword>
<feature type="signal peptide" evidence="8">
    <location>
        <begin position="1"/>
        <end position="20"/>
    </location>
</feature>
<keyword evidence="3 7" id="KW-1134">Transmembrane beta strand</keyword>
<sequence length="793" mass="88943">MKRTLLLGLCLIFSALHAFAQEKVTVNGYVKDAANGEDLFGANVLVKEIGDGAVTNFYGFYSITLPPGTYTLEYRYVGYETLVKTVDLKANVRMDVEIRSEQQQLQEVVVSAEREDQNVTSIEMSVAKLDMQTITKVPAFAGEVDVLKTIQLLPGVSTVGEGASGFNVRGGSVGQNLVLLDEAPVFNSSHLLGFFSVFNPDAVKDIKLYKGAIPSRYGGRISSILDIRMKEGNNKSYDVAGGIGTIFSRLAVEGPIQKEKSSFIIAGRRSYADVLAKPFTDVLDDGAQLYFYDLTVKTNFDINEKNRVFASGYFGRDKFLFDARQGFDWGNKTATIRWNHLFNDRLFSNFTAFYSNYDYSLAFGENDIDKFEWTSEISTFNFKPEFSYFINTNNELSFGGDVTVYQFDPANALGVSNGEVSNISLDRKFGMESAVYAGNEQKLSPALTVNYGLRLSSFSYMGPGQYYEYDSPEPGVRKTVTSISEADNLETIQTYFNLEPRASFSLLVDPTSSIKGSYNRTAQYVHLISNTVASNPLDVWTPSTNNIEPQTGQQVSLGYFRNFNDNMIEASVETYYRATKNQIDYIDGADLLINPYLEGDLLSGIGRAYGVELYVQKKKGKLNGWVSYTLGRTELKVDGINNNNWYATRYDQTHNVKVAAFYDVTPRLSFSANFSYITGTPTTFPTDRFEWQDYVVPYNYGNGRNNVRIPDYHRFDLGATLNGKTVKRNGKPRKVTDQFVLSVYNVYNRRNPFSIYFTQGRDRPVAGEPLPTEAIRVAIIGSIFPSITYNFKF</sequence>
<proteinExistence type="inferred from homology"/>
<dbReference type="SUPFAM" id="SSF56935">
    <property type="entry name" value="Porins"/>
    <property type="match status" value="1"/>
</dbReference>
<dbReference type="EMBL" id="CP136051">
    <property type="protein sequence ID" value="WOK08109.1"/>
    <property type="molecule type" value="Genomic_DNA"/>
</dbReference>
<comment type="similarity">
    <text evidence="7">Belongs to the TonB-dependent receptor family.</text>
</comment>
<evidence type="ECO:0000256" key="2">
    <source>
        <dbReference type="ARBA" id="ARBA00022448"/>
    </source>
</evidence>
<reference evidence="10 11" key="1">
    <citation type="journal article" date="2023" name="Microbiol. Resour. Announc.">
        <title>Complete Genome Sequence of Imperialibacter roseus strain P4T.</title>
        <authorList>
            <person name="Tizabi D.R."/>
            <person name="Bachvaroff T."/>
            <person name="Hill R.T."/>
        </authorList>
    </citation>
    <scope>NUCLEOTIDE SEQUENCE [LARGE SCALE GENOMIC DNA]</scope>
    <source>
        <strain evidence="10 11">P4T</strain>
    </source>
</reference>
<dbReference type="RefSeq" id="WP_317490755.1">
    <property type="nucleotide sequence ID" value="NZ_CP136051.1"/>
</dbReference>
<dbReference type="InterPro" id="IPR037066">
    <property type="entry name" value="Plug_dom_sf"/>
</dbReference>
<dbReference type="Pfam" id="PF13715">
    <property type="entry name" value="CarbopepD_reg_2"/>
    <property type="match status" value="1"/>
</dbReference>
<evidence type="ECO:0000256" key="3">
    <source>
        <dbReference type="ARBA" id="ARBA00022452"/>
    </source>
</evidence>
<dbReference type="Gene3D" id="2.170.130.10">
    <property type="entry name" value="TonB-dependent receptor, plug domain"/>
    <property type="match status" value="1"/>
</dbReference>
<dbReference type="PROSITE" id="PS52016">
    <property type="entry name" value="TONB_DEPENDENT_REC_3"/>
    <property type="match status" value="1"/>
</dbReference>
<dbReference type="Gene3D" id="2.60.40.1120">
    <property type="entry name" value="Carboxypeptidase-like, regulatory domain"/>
    <property type="match status" value="1"/>
</dbReference>
<evidence type="ECO:0000256" key="7">
    <source>
        <dbReference type="PROSITE-ProRule" id="PRU01360"/>
    </source>
</evidence>
<keyword evidence="8" id="KW-0732">Signal</keyword>
<evidence type="ECO:0000313" key="11">
    <source>
        <dbReference type="Proteomes" id="UP001302349"/>
    </source>
</evidence>
<keyword evidence="10" id="KW-0675">Receptor</keyword>
<keyword evidence="5 7" id="KW-0472">Membrane</keyword>
<evidence type="ECO:0000259" key="9">
    <source>
        <dbReference type="Pfam" id="PF07715"/>
    </source>
</evidence>
<keyword evidence="6 7" id="KW-0998">Cell outer membrane</keyword>
<comment type="subcellular location">
    <subcellularLocation>
        <location evidence="1 7">Cell outer membrane</location>
        <topology evidence="1 7">Multi-pass membrane protein</topology>
    </subcellularLocation>
</comment>
<evidence type="ECO:0000256" key="4">
    <source>
        <dbReference type="ARBA" id="ARBA00022692"/>
    </source>
</evidence>
<evidence type="ECO:0000313" key="10">
    <source>
        <dbReference type="EMBL" id="WOK08109.1"/>
    </source>
</evidence>
<dbReference type="InterPro" id="IPR008969">
    <property type="entry name" value="CarboxyPept-like_regulatory"/>
</dbReference>
<keyword evidence="11" id="KW-1185">Reference proteome</keyword>
<protein>
    <submittedName>
        <fullName evidence="10">TonB-dependent receptor</fullName>
    </submittedName>
</protein>
<dbReference type="SUPFAM" id="SSF49464">
    <property type="entry name" value="Carboxypeptidase regulatory domain-like"/>
    <property type="match status" value="1"/>
</dbReference>
<evidence type="ECO:0000256" key="1">
    <source>
        <dbReference type="ARBA" id="ARBA00004571"/>
    </source>
</evidence>